<gene>
    <name evidence="1" type="ORF">CSW08_11230</name>
</gene>
<name>A0A2N3HIT8_9FLAO</name>
<protein>
    <submittedName>
        <fullName evidence="1">Uncharacterized protein</fullName>
    </submittedName>
</protein>
<organism evidence="1 2">
    <name type="scientific">Confluentibacter flavum</name>
    <dbReference type="NCBI Taxonomy" id="1909700"/>
    <lineage>
        <taxon>Bacteria</taxon>
        <taxon>Pseudomonadati</taxon>
        <taxon>Bacteroidota</taxon>
        <taxon>Flavobacteriia</taxon>
        <taxon>Flavobacteriales</taxon>
        <taxon>Flavobacteriaceae</taxon>
        <taxon>Confluentibacter</taxon>
    </lineage>
</organism>
<comment type="caution">
    <text evidence="1">The sequence shown here is derived from an EMBL/GenBank/DDBJ whole genome shotgun (WGS) entry which is preliminary data.</text>
</comment>
<accession>A0A2N3HIT8</accession>
<sequence length="64" mass="7452">MGIKHRTDKGFRKFRFLRKLCLGVQACCSEMPYVSKPRTLNEPQNPLKIPIKKSQQLAGFKFIQ</sequence>
<dbReference type="EMBL" id="PJEO01000040">
    <property type="protein sequence ID" value="PKQ44877.1"/>
    <property type="molecule type" value="Genomic_DNA"/>
</dbReference>
<dbReference type="Proteomes" id="UP000233435">
    <property type="component" value="Unassembled WGS sequence"/>
</dbReference>
<proteinExistence type="predicted"/>
<evidence type="ECO:0000313" key="2">
    <source>
        <dbReference type="Proteomes" id="UP000233435"/>
    </source>
</evidence>
<keyword evidence="2" id="KW-1185">Reference proteome</keyword>
<dbReference type="AlphaFoldDB" id="A0A2N3HIT8"/>
<reference evidence="1 2" key="1">
    <citation type="submission" date="2017-12" db="EMBL/GenBank/DDBJ databases">
        <title>Confluentibacter flavum sp. nov., isolated from the saline lake.</title>
        <authorList>
            <person name="Yu L."/>
        </authorList>
    </citation>
    <scope>NUCLEOTIDE SEQUENCE [LARGE SCALE GENOMIC DNA]</scope>
    <source>
        <strain evidence="1 2">3B</strain>
    </source>
</reference>
<evidence type="ECO:0000313" key="1">
    <source>
        <dbReference type="EMBL" id="PKQ44877.1"/>
    </source>
</evidence>